<dbReference type="Proteomes" id="UP001152622">
    <property type="component" value="Chromosome 7"/>
</dbReference>
<feature type="compositionally biased region" description="Acidic residues" evidence="10">
    <location>
        <begin position="161"/>
        <end position="170"/>
    </location>
</feature>
<feature type="region of interest" description="Disordered" evidence="10">
    <location>
        <begin position="202"/>
        <end position="246"/>
    </location>
</feature>
<keyword evidence="5" id="KW-0597">Phosphoprotein</keyword>
<evidence type="ECO:0000256" key="4">
    <source>
        <dbReference type="ARBA" id="ARBA00022499"/>
    </source>
</evidence>
<feature type="region of interest" description="Disordered" evidence="10">
    <location>
        <begin position="87"/>
        <end position="173"/>
    </location>
</feature>
<feature type="compositionally biased region" description="Basic residues" evidence="10">
    <location>
        <begin position="213"/>
        <end position="223"/>
    </location>
</feature>
<evidence type="ECO:0000256" key="9">
    <source>
        <dbReference type="ARBA" id="ARBA00023242"/>
    </source>
</evidence>
<feature type="compositionally biased region" description="Polar residues" evidence="10">
    <location>
        <begin position="139"/>
        <end position="150"/>
    </location>
</feature>
<keyword evidence="3" id="KW-0963">Cytoplasm</keyword>
<evidence type="ECO:0000256" key="6">
    <source>
        <dbReference type="ARBA" id="ARBA00022843"/>
    </source>
</evidence>
<comment type="caution">
    <text evidence="12">The sequence shown here is derived from an EMBL/GenBank/DDBJ whole genome shotgun (WGS) entry which is preliminary data.</text>
</comment>
<comment type="subcellular location">
    <subcellularLocation>
        <location evidence="2">Cytoplasm</location>
    </subcellularLocation>
    <subcellularLocation>
        <location evidence="1">Nucleus</location>
    </subcellularLocation>
</comment>
<keyword evidence="9" id="KW-0539">Nucleus</keyword>
<protein>
    <recommendedName>
        <fullName evidence="11">Zinc-finger domain-containing protein</fullName>
    </recommendedName>
</protein>
<dbReference type="PANTHER" id="PTHR31169">
    <property type="entry name" value="OS05G0300700 PROTEIN"/>
    <property type="match status" value="1"/>
</dbReference>
<evidence type="ECO:0000313" key="12">
    <source>
        <dbReference type="EMBL" id="KAJ8354413.1"/>
    </source>
</evidence>
<feature type="region of interest" description="Disordered" evidence="10">
    <location>
        <begin position="28"/>
        <end position="49"/>
    </location>
</feature>
<sequence>MEVSKTGNDVRFKSKYITDELVRIFTEDTDTEDEEFEGFDEEEDSPWISDGIKCMSEESEGEEEDDSKACAGARRKSSGLCVAFRFPTKRGQAQRKSELIPKRGSDRQIASQPVTHRARGRGGGAGMGRGRGRRVSMENVPQPQVNSKPLQTAAALLSESGNEDTADEDQSQALKKRANNIKENKAMLEQLLADLSSMPELFPLKTQPASTPSKKRPSPKKALRPQGVVSERRNPTRSARPPANFGVEDFSVSPSMLIAQLGKIKKGKLRARLTEVNHDVVKKQRRSSKLITPRTVDDITEDELENVAYKGTDKIYDKEHGSTCHQCRQKTSDTKTVCRNPNCWGVKGQFCGPCLRNRYGEDVRAALLDSMWVCPPCRGICNCSFCRKADGRCATGILIHMAKYYGHSNVKEYLESLQKQMS</sequence>
<proteinExistence type="predicted"/>
<dbReference type="InterPro" id="IPR018866">
    <property type="entry name" value="Znf-4CXXC_R1"/>
</dbReference>
<feature type="compositionally biased region" description="Acidic residues" evidence="10">
    <location>
        <begin position="28"/>
        <end position="45"/>
    </location>
</feature>
<evidence type="ECO:0000256" key="8">
    <source>
        <dbReference type="ARBA" id="ARBA00023163"/>
    </source>
</evidence>
<evidence type="ECO:0000256" key="3">
    <source>
        <dbReference type="ARBA" id="ARBA00022490"/>
    </source>
</evidence>
<feature type="compositionally biased region" description="Basic and acidic residues" evidence="10">
    <location>
        <begin position="95"/>
        <end position="106"/>
    </location>
</feature>
<evidence type="ECO:0000256" key="1">
    <source>
        <dbReference type="ARBA" id="ARBA00004123"/>
    </source>
</evidence>
<evidence type="ECO:0000256" key="2">
    <source>
        <dbReference type="ARBA" id="ARBA00004496"/>
    </source>
</evidence>
<keyword evidence="6" id="KW-0832">Ubl conjugation</keyword>
<keyword evidence="7" id="KW-0805">Transcription regulation</keyword>
<keyword evidence="13" id="KW-1185">Reference proteome</keyword>
<feature type="domain" description="Zinc-finger" evidence="11">
    <location>
        <begin position="316"/>
        <end position="414"/>
    </location>
</feature>
<name>A0A9Q1FAJ8_SYNKA</name>
<evidence type="ECO:0000256" key="5">
    <source>
        <dbReference type="ARBA" id="ARBA00022553"/>
    </source>
</evidence>
<accession>A0A9Q1FAJ8</accession>
<dbReference type="GO" id="GO:0005737">
    <property type="term" value="C:cytoplasm"/>
    <property type="evidence" value="ECO:0007669"/>
    <property type="project" value="UniProtKB-SubCell"/>
</dbReference>
<dbReference type="GO" id="GO:0005634">
    <property type="term" value="C:nucleus"/>
    <property type="evidence" value="ECO:0007669"/>
    <property type="project" value="UniProtKB-SubCell"/>
</dbReference>
<dbReference type="Pfam" id="PF10497">
    <property type="entry name" value="zf-4CXXC_R1"/>
    <property type="match status" value="1"/>
</dbReference>
<organism evidence="12 13">
    <name type="scientific">Synaphobranchus kaupii</name>
    <name type="common">Kaup's arrowtooth eel</name>
    <dbReference type="NCBI Taxonomy" id="118154"/>
    <lineage>
        <taxon>Eukaryota</taxon>
        <taxon>Metazoa</taxon>
        <taxon>Chordata</taxon>
        <taxon>Craniata</taxon>
        <taxon>Vertebrata</taxon>
        <taxon>Euteleostomi</taxon>
        <taxon>Actinopterygii</taxon>
        <taxon>Neopterygii</taxon>
        <taxon>Teleostei</taxon>
        <taxon>Anguilliformes</taxon>
        <taxon>Synaphobranchidae</taxon>
        <taxon>Synaphobranchus</taxon>
    </lineage>
</organism>
<reference evidence="12" key="1">
    <citation type="journal article" date="2023" name="Science">
        <title>Genome structures resolve the early diversification of teleost fishes.</title>
        <authorList>
            <person name="Parey E."/>
            <person name="Louis A."/>
            <person name="Montfort J."/>
            <person name="Bouchez O."/>
            <person name="Roques C."/>
            <person name="Iampietro C."/>
            <person name="Lluch J."/>
            <person name="Castinel A."/>
            <person name="Donnadieu C."/>
            <person name="Desvignes T."/>
            <person name="Floi Bucao C."/>
            <person name="Jouanno E."/>
            <person name="Wen M."/>
            <person name="Mejri S."/>
            <person name="Dirks R."/>
            <person name="Jansen H."/>
            <person name="Henkel C."/>
            <person name="Chen W.J."/>
            <person name="Zahm M."/>
            <person name="Cabau C."/>
            <person name="Klopp C."/>
            <person name="Thompson A.W."/>
            <person name="Robinson-Rechavi M."/>
            <person name="Braasch I."/>
            <person name="Lecointre G."/>
            <person name="Bobe J."/>
            <person name="Postlethwait J.H."/>
            <person name="Berthelot C."/>
            <person name="Roest Crollius H."/>
            <person name="Guiguen Y."/>
        </authorList>
    </citation>
    <scope>NUCLEOTIDE SEQUENCE</scope>
    <source>
        <strain evidence="12">WJC10195</strain>
    </source>
</reference>
<dbReference type="AlphaFoldDB" id="A0A9Q1FAJ8"/>
<dbReference type="PANTHER" id="PTHR31169:SF4">
    <property type="entry name" value="CELL DIVISION CYCLE-ASSOCIATED 7-LIKE PROTEIN"/>
    <property type="match status" value="1"/>
</dbReference>
<evidence type="ECO:0000256" key="10">
    <source>
        <dbReference type="SAM" id="MobiDB-lite"/>
    </source>
</evidence>
<dbReference type="EMBL" id="JAINUF010000007">
    <property type="protein sequence ID" value="KAJ8354413.1"/>
    <property type="molecule type" value="Genomic_DNA"/>
</dbReference>
<gene>
    <name evidence="12" type="ORF">SKAU_G00219800</name>
</gene>
<keyword evidence="4" id="KW-1017">Isopeptide bond</keyword>
<dbReference type="OrthoDB" id="298344at2759"/>
<evidence type="ECO:0000259" key="11">
    <source>
        <dbReference type="Pfam" id="PF10497"/>
    </source>
</evidence>
<dbReference type="GO" id="GO:0006355">
    <property type="term" value="P:regulation of DNA-templated transcription"/>
    <property type="evidence" value="ECO:0007669"/>
    <property type="project" value="InterPro"/>
</dbReference>
<evidence type="ECO:0000313" key="13">
    <source>
        <dbReference type="Proteomes" id="UP001152622"/>
    </source>
</evidence>
<evidence type="ECO:0000256" key="7">
    <source>
        <dbReference type="ARBA" id="ARBA00023015"/>
    </source>
</evidence>
<keyword evidence="8" id="KW-0804">Transcription</keyword>
<dbReference type="InterPro" id="IPR040221">
    <property type="entry name" value="CDCA7/CDA7L"/>
</dbReference>